<proteinExistence type="predicted"/>
<accession>A0A2K8U265</accession>
<evidence type="ECO:0008006" key="4">
    <source>
        <dbReference type="Google" id="ProtNLM"/>
    </source>
</evidence>
<feature type="transmembrane region" description="Helical" evidence="1">
    <location>
        <begin position="47"/>
        <end position="71"/>
    </location>
</feature>
<dbReference type="Pfam" id="PF09945">
    <property type="entry name" value="DUF2177"/>
    <property type="match status" value="1"/>
</dbReference>
<feature type="transmembrane region" description="Helical" evidence="1">
    <location>
        <begin position="83"/>
        <end position="101"/>
    </location>
</feature>
<dbReference type="KEGG" id="tsy:THSYN_01015"/>
<keyword evidence="1" id="KW-0812">Transmembrane</keyword>
<dbReference type="AlphaFoldDB" id="A0A2K8U265"/>
<evidence type="ECO:0000313" key="2">
    <source>
        <dbReference type="EMBL" id="AUB79676.1"/>
    </source>
</evidence>
<protein>
    <recommendedName>
        <fullName evidence="4">DUF2177 domain-containing protein</fullName>
    </recommendedName>
</protein>
<dbReference type="OrthoDB" id="166547at2"/>
<keyword evidence="1" id="KW-1133">Transmembrane helix</keyword>
<name>A0A2K8U265_9GAMM</name>
<feature type="transmembrane region" description="Helical" evidence="1">
    <location>
        <begin position="7"/>
        <end position="27"/>
    </location>
</feature>
<dbReference type="RefSeq" id="WP_100917494.1">
    <property type="nucleotide sequence ID" value="NZ_CP020370.1"/>
</dbReference>
<organism evidence="2 3">
    <name type="scientific">Candidatus Thiodictyon syntrophicum</name>
    <dbReference type="NCBI Taxonomy" id="1166950"/>
    <lineage>
        <taxon>Bacteria</taxon>
        <taxon>Pseudomonadati</taxon>
        <taxon>Pseudomonadota</taxon>
        <taxon>Gammaproteobacteria</taxon>
        <taxon>Chromatiales</taxon>
        <taxon>Chromatiaceae</taxon>
        <taxon>Thiodictyon</taxon>
    </lineage>
</organism>
<reference evidence="2 3" key="1">
    <citation type="submission" date="2017-03" db="EMBL/GenBank/DDBJ databases">
        <title>Complete genome sequence of Candidatus 'Thiodictyon syntrophicum' sp. nov. strain Cad16T, a photolithoautotroph purple sulfur bacterium isolated from an alpine meromictic lake.</title>
        <authorList>
            <person name="Luedin S.M."/>
            <person name="Pothier J.F."/>
            <person name="Danza F."/>
            <person name="Storelli N."/>
            <person name="Wittwer M."/>
            <person name="Tonolla M."/>
        </authorList>
    </citation>
    <scope>NUCLEOTIDE SEQUENCE [LARGE SCALE GENOMIC DNA]</scope>
    <source>
        <strain evidence="2 3">Cad16T</strain>
    </source>
</reference>
<dbReference type="Proteomes" id="UP000232638">
    <property type="component" value="Chromosome"/>
</dbReference>
<dbReference type="EMBL" id="CP020370">
    <property type="protein sequence ID" value="AUB79676.1"/>
    <property type="molecule type" value="Genomic_DNA"/>
</dbReference>
<keyword evidence="3" id="KW-1185">Reference proteome</keyword>
<keyword evidence="1" id="KW-0472">Membrane</keyword>
<evidence type="ECO:0000313" key="3">
    <source>
        <dbReference type="Proteomes" id="UP000232638"/>
    </source>
</evidence>
<sequence>MTATAYLKLYLLTVPVFLAIDMVWLGFISRDFYQQYLGYILSPTVNWPAAIIFYLLFVVGIIYFAVAPALAQGSWRRAAQNGLLFGLFTYATYDLTNLATLPNWPLTVVLADILWGMALCGSVATLSYLIGRRLTRA</sequence>
<dbReference type="InterPro" id="IPR018687">
    <property type="entry name" value="DUF2177_membr"/>
</dbReference>
<feature type="transmembrane region" description="Helical" evidence="1">
    <location>
        <begin position="113"/>
        <end position="131"/>
    </location>
</feature>
<gene>
    <name evidence="2" type="ORF">THSYN_01015</name>
</gene>
<evidence type="ECO:0000256" key="1">
    <source>
        <dbReference type="SAM" id="Phobius"/>
    </source>
</evidence>